<keyword evidence="3" id="KW-1185">Reference proteome</keyword>
<dbReference type="EMBL" id="MU254062">
    <property type="protein sequence ID" value="KAG9242534.1"/>
    <property type="molecule type" value="Genomic_DNA"/>
</dbReference>
<name>A0A9P8CD13_9HELO</name>
<feature type="signal peptide" evidence="1">
    <location>
        <begin position="1"/>
        <end position="21"/>
    </location>
</feature>
<accession>A0A9P8CD13</accession>
<gene>
    <name evidence="2" type="ORF">BJ878DRAFT_514894</name>
</gene>
<evidence type="ECO:0000313" key="2">
    <source>
        <dbReference type="EMBL" id="KAG9242534.1"/>
    </source>
</evidence>
<keyword evidence="1" id="KW-0732">Signal</keyword>
<proteinExistence type="predicted"/>
<organism evidence="2 3">
    <name type="scientific">Calycina marina</name>
    <dbReference type="NCBI Taxonomy" id="1763456"/>
    <lineage>
        <taxon>Eukaryota</taxon>
        <taxon>Fungi</taxon>
        <taxon>Dikarya</taxon>
        <taxon>Ascomycota</taxon>
        <taxon>Pezizomycotina</taxon>
        <taxon>Leotiomycetes</taxon>
        <taxon>Helotiales</taxon>
        <taxon>Pezizellaceae</taxon>
        <taxon>Calycina</taxon>
    </lineage>
</organism>
<comment type="caution">
    <text evidence="2">The sequence shown here is derived from an EMBL/GenBank/DDBJ whole genome shotgun (WGS) entry which is preliminary data.</text>
</comment>
<dbReference type="Proteomes" id="UP000887226">
    <property type="component" value="Unassembled WGS sequence"/>
</dbReference>
<dbReference type="AlphaFoldDB" id="A0A9P8CD13"/>
<protein>
    <submittedName>
        <fullName evidence="2">Uncharacterized protein</fullName>
    </submittedName>
</protein>
<evidence type="ECO:0000313" key="3">
    <source>
        <dbReference type="Proteomes" id="UP000887226"/>
    </source>
</evidence>
<evidence type="ECO:0000256" key="1">
    <source>
        <dbReference type="SAM" id="SignalP"/>
    </source>
</evidence>
<feature type="chain" id="PRO_5040161728" evidence="1">
    <location>
        <begin position="22"/>
        <end position="151"/>
    </location>
</feature>
<sequence>MYINRSTILTALMSLSSITSALVREVPASDLNLQARVALLLYHAGNTGGERQRKPEKVAKTKQIQISVRTGRFIHNVGDGGRDICTTGWKDDGTRWLSKTLDCAEAPVNTYPCINSDQLTETLLVVISVPSVHPKRTEFPTYAIGMRLQMM</sequence>
<reference evidence="2" key="1">
    <citation type="journal article" date="2021" name="IMA Fungus">
        <title>Genomic characterization of three marine fungi, including Emericellopsis atlantica sp. nov. with signatures of a generalist lifestyle and marine biomass degradation.</title>
        <authorList>
            <person name="Hagestad O.C."/>
            <person name="Hou L."/>
            <person name="Andersen J.H."/>
            <person name="Hansen E.H."/>
            <person name="Altermark B."/>
            <person name="Li C."/>
            <person name="Kuhnert E."/>
            <person name="Cox R.J."/>
            <person name="Crous P.W."/>
            <person name="Spatafora J.W."/>
            <person name="Lail K."/>
            <person name="Amirebrahimi M."/>
            <person name="Lipzen A."/>
            <person name="Pangilinan J."/>
            <person name="Andreopoulos W."/>
            <person name="Hayes R.D."/>
            <person name="Ng V."/>
            <person name="Grigoriev I.V."/>
            <person name="Jackson S.A."/>
            <person name="Sutton T.D.S."/>
            <person name="Dobson A.D.W."/>
            <person name="Rama T."/>
        </authorList>
    </citation>
    <scope>NUCLEOTIDE SEQUENCE</scope>
    <source>
        <strain evidence="2">TRa3180A</strain>
    </source>
</reference>